<gene>
    <name evidence="1" type="ORF">E1J06_14730</name>
</gene>
<dbReference type="RefSeq" id="WP_134770236.1">
    <property type="nucleotide sequence ID" value="NZ_CP046427.1"/>
</dbReference>
<sequence length="468" mass="53553">MDEITAILDITRPVDNIINDLKGKSVYVPSWDNLIKDYEPTLHSIVNDNIGRKDKVKSDGTVEKASRIYIGLEKLLTKRMTEFMFSIPVKRVYHNIENNETRQQIAKAIENIYKYARIDSENIKRGNAYFASCEVFTIWYTVENPNSLYGFQSKFKLKCKTYSPMEGVGLYPLFDELGDMVAMSFEYKKKVKDEEIAFFETYTSKIHYKWKQQGSGWEQIKAEPIAILKIPGVYVHRPVPIYHGLSYLRNEIEYTLSRNSDVIAYNSAPILKIAGATQGKEDKGESRRIFRVENGGDVSYVSWSQAIEALKYHVSTLISLFWSQSQIPDISFENMKALGNIGFDARQTLLTDAHLKVGDESGDWIESFERECSVIKAFLKSMNTSWVKEIDNVEVEHVITPFIQMDEDAMTDRLIKQNGGKPIKSQLQTIREAGSNNAEATLDQIHKEDAMDLQAKQSRMNGLFESAE</sequence>
<dbReference type="InterPro" id="IPR021145">
    <property type="entry name" value="Portal_protein_SPP1_Gp6-like"/>
</dbReference>
<protein>
    <submittedName>
        <fullName evidence="1">Phage portal protein</fullName>
    </submittedName>
</protein>
<organism evidence="1 2">
    <name type="scientific">Phocaeicola dorei</name>
    <dbReference type="NCBI Taxonomy" id="357276"/>
    <lineage>
        <taxon>Bacteria</taxon>
        <taxon>Pseudomonadati</taxon>
        <taxon>Bacteroidota</taxon>
        <taxon>Bacteroidia</taxon>
        <taxon>Bacteroidales</taxon>
        <taxon>Bacteroidaceae</taxon>
        <taxon>Phocaeicola</taxon>
    </lineage>
</organism>
<name>A0AAX2R8A1_9BACT</name>
<dbReference type="AlphaFoldDB" id="A0AAX2R8A1"/>
<comment type="caution">
    <text evidence="1">The sequence shown here is derived from an EMBL/GenBank/DDBJ whole genome shotgun (WGS) entry which is preliminary data.</text>
</comment>
<evidence type="ECO:0000313" key="2">
    <source>
        <dbReference type="Proteomes" id="UP000294834"/>
    </source>
</evidence>
<dbReference type="EMBL" id="SLTX01000001">
    <property type="protein sequence ID" value="TDB08535.1"/>
    <property type="molecule type" value="Genomic_DNA"/>
</dbReference>
<evidence type="ECO:0000313" key="1">
    <source>
        <dbReference type="EMBL" id="TDB08535.1"/>
    </source>
</evidence>
<dbReference type="Pfam" id="PF05133">
    <property type="entry name" value="SPP1_portal"/>
    <property type="match status" value="1"/>
</dbReference>
<reference evidence="1 2" key="1">
    <citation type="journal article" date="2019" name="Nat. Microbiol.">
        <title>Genomic variation and strain-specific functional adaptation in the human gut microbiome during early life.</title>
        <authorList>
            <person name="Vatanen T."/>
            <person name="Plichta D.R."/>
            <person name="Somani J."/>
            <person name="Munch P.C."/>
            <person name="Arthur T.D."/>
            <person name="Hall A.B."/>
            <person name="Rudolf S."/>
            <person name="Oakeley E.J."/>
            <person name="Ke X."/>
            <person name="Young R.A."/>
            <person name="Haiser H.J."/>
            <person name="Kolde R."/>
            <person name="Yassour M."/>
            <person name="Luopajarvi K."/>
            <person name="Siljander H."/>
            <person name="Virtanen S.M."/>
            <person name="Ilonen J."/>
            <person name="Uibo R."/>
            <person name="Tillmann V."/>
            <person name="Mokurov S."/>
            <person name="Dorshakova N."/>
            <person name="Porter J.A."/>
            <person name="McHardy A.C."/>
            <person name="Lahdesmaki H."/>
            <person name="Vlamakis H."/>
            <person name="Huttenhower C."/>
            <person name="Knip M."/>
            <person name="Xavier R.J."/>
        </authorList>
    </citation>
    <scope>NUCLEOTIDE SEQUENCE [LARGE SCALE GENOMIC DNA]</scope>
    <source>
        <strain evidence="1 2">RJX1052</strain>
    </source>
</reference>
<dbReference type="Proteomes" id="UP000294834">
    <property type="component" value="Unassembled WGS sequence"/>
</dbReference>
<proteinExistence type="predicted"/>
<accession>A0AAX2R8A1</accession>